<evidence type="ECO:0000256" key="6">
    <source>
        <dbReference type="ARBA" id="ARBA00023242"/>
    </source>
</evidence>
<protein>
    <submittedName>
        <fullName evidence="7">Uncharacterized protein</fullName>
    </submittedName>
</protein>
<keyword evidence="3" id="KW-0805">Transcription regulation</keyword>
<dbReference type="OrthoDB" id="3145928at2759"/>
<name>A0A8H4UK25_9HYPO</name>
<evidence type="ECO:0000256" key="2">
    <source>
        <dbReference type="ARBA" id="ARBA00022833"/>
    </source>
</evidence>
<evidence type="ECO:0000256" key="1">
    <source>
        <dbReference type="ARBA" id="ARBA00022723"/>
    </source>
</evidence>
<evidence type="ECO:0000313" key="7">
    <source>
        <dbReference type="EMBL" id="KAF4978317.1"/>
    </source>
</evidence>
<dbReference type="Proteomes" id="UP000635477">
    <property type="component" value="Unassembled WGS sequence"/>
</dbReference>
<dbReference type="EMBL" id="JABEYC010000381">
    <property type="protein sequence ID" value="KAF4978317.1"/>
    <property type="molecule type" value="Genomic_DNA"/>
</dbReference>
<proteinExistence type="predicted"/>
<keyword evidence="6" id="KW-0539">Nucleus</keyword>
<dbReference type="Pfam" id="PF11951">
    <property type="entry name" value="Fungal_trans_2"/>
    <property type="match status" value="1"/>
</dbReference>
<keyword evidence="4" id="KW-0238">DNA-binding</keyword>
<dbReference type="GO" id="GO:0003677">
    <property type="term" value="F:DNA binding"/>
    <property type="evidence" value="ECO:0007669"/>
    <property type="project" value="UniProtKB-KW"/>
</dbReference>
<organism evidence="7 8">
    <name type="scientific">Fusarium zealandicum</name>
    <dbReference type="NCBI Taxonomy" id="1053134"/>
    <lineage>
        <taxon>Eukaryota</taxon>
        <taxon>Fungi</taxon>
        <taxon>Dikarya</taxon>
        <taxon>Ascomycota</taxon>
        <taxon>Pezizomycotina</taxon>
        <taxon>Sordariomycetes</taxon>
        <taxon>Hypocreomycetidae</taxon>
        <taxon>Hypocreales</taxon>
        <taxon>Nectriaceae</taxon>
        <taxon>Fusarium</taxon>
        <taxon>Fusarium staphyleae species complex</taxon>
    </lineage>
</organism>
<accession>A0A8H4UK25</accession>
<dbReference type="InterPro" id="IPR052360">
    <property type="entry name" value="Transcr_Regulatory_Proteins"/>
</dbReference>
<dbReference type="GO" id="GO:0046872">
    <property type="term" value="F:metal ion binding"/>
    <property type="evidence" value="ECO:0007669"/>
    <property type="project" value="UniProtKB-KW"/>
</dbReference>
<keyword evidence="1" id="KW-0479">Metal-binding</keyword>
<sequence>MTCQVKRGCSRSSTHVLSLDKSGHPLQPQGAWGRVFLQLSNQVECVKAAAAAFGAAFEASLDNAGVKHSGSAWHYYGLALARLRSDFNSEAAGPESLALTSMILTCVEILSQHEQNALAHFLGAVQILNQTYQYGQRAPSAEILSTIENELVKIVLSIGSYAMCQTPQPMHLKSQQAAAGDDVLCEPELAINAAMVCLHRSYQLIESAAPLRFAYPSWKEPDLIMCKAQSDAVAQCRWVLDALAALGARLAAIETFASVPAPMAACDVVEAQRVYGYSIPHPRLNGDGRRVVDSVLSRPNPPLAQGWGHVDYSSLDNWILWSEPIEI</sequence>
<dbReference type="PANTHER" id="PTHR36206">
    <property type="entry name" value="ASPERCRYPTIN BIOSYNTHESIS CLUSTER-SPECIFIC TRANSCRIPTION REGULATOR ATNN-RELATED"/>
    <property type="match status" value="1"/>
</dbReference>
<evidence type="ECO:0000313" key="8">
    <source>
        <dbReference type="Proteomes" id="UP000635477"/>
    </source>
</evidence>
<gene>
    <name evidence="7" type="ORF">FZEAL_5290</name>
</gene>
<evidence type="ECO:0000256" key="4">
    <source>
        <dbReference type="ARBA" id="ARBA00023125"/>
    </source>
</evidence>
<evidence type="ECO:0000256" key="5">
    <source>
        <dbReference type="ARBA" id="ARBA00023163"/>
    </source>
</evidence>
<dbReference type="InterPro" id="IPR021858">
    <property type="entry name" value="Fun_TF"/>
</dbReference>
<keyword evidence="8" id="KW-1185">Reference proteome</keyword>
<keyword evidence="2" id="KW-0862">Zinc</keyword>
<reference evidence="7" key="2">
    <citation type="submission" date="2020-05" db="EMBL/GenBank/DDBJ databases">
        <authorList>
            <person name="Kim H.-S."/>
            <person name="Proctor R.H."/>
            <person name="Brown D.W."/>
        </authorList>
    </citation>
    <scope>NUCLEOTIDE SEQUENCE</scope>
    <source>
        <strain evidence="7">NRRL 22465</strain>
    </source>
</reference>
<comment type="caution">
    <text evidence="7">The sequence shown here is derived from an EMBL/GenBank/DDBJ whole genome shotgun (WGS) entry which is preliminary data.</text>
</comment>
<evidence type="ECO:0000256" key="3">
    <source>
        <dbReference type="ARBA" id="ARBA00023015"/>
    </source>
</evidence>
<dbReference type="PANTHER" id="PTHR36206:SF12">
    <property type="entry name" value="ASPERCRYPTIN BIOSYNTHESIS CLUSTER-SPECIFIC TRANSCRIPTION REGULATOR ATNN-RELATED"/>
    <property type="match status" value="1"/>
</dbReference>
<keyword evidence="5" id="KW-0804">Transcription</keyword>
<dbReference type="AlphaFoldDB" id="A0A8H4UK25"/>
<reference evidence="7" key="1">
    <citation type="journal article" date="2020" name="BMC Genomics">
        <title>Correction to: Identification and distribution of gene clusters required for synthesis of sphingolipid metabolism inhibitors in diverse species of the filamentous fungus Fusarium.</title>
        <authorList>
            <person name="Kim H.S."/>
            <person name="Lohmar J.M."/>
            <person name="Busman M."/>
            <person name="Brown D.W."/>
            <person name="Naumann T.A."/>
            <person name="Divon H.H."/>
            <person name="Lysoe E."/>
            <person name="Uhlig S."/>
            <person name="Proctor R.H."/>
        </authorList>
    </citation>
    <scope>NUCLEOTIDE SEQUENCE</scope>
    <source>
        <strain evidence="7">NRRL 22465</strain>
    </source>
</reference>